<keyword evidence="2" id="KW-0472">Membrane</keyword>
<organism evidence="3 4">
    <name type="scientific">Musa balbisiana</name>
    <name type="common">Banana</name>
    <dbReference type="NCBI Taxonomy" id="52838"/>
    <lineage>
        <taxon>Eukaryota</taxon>
        <taxon>Viridiplantae</taxon>
        <taxon>Streptophyta</taxon>
        <taxon>Embryophyta</taxon>
        <taxon>Tracheophyta</taxon>
        <taxon>Spermatophyta</taxon>
        <taxon>Magnoliopsida</taxon>
        <taxon>Liliopsida</taxon>
        <taxon>Zingiberales</taxon>
        <taxon>Musaceae</taxon>
        <taxon>Musa</taxon>
    </lineage>
</organism>
<evidence type="ECO:0000256" key="2">
    <source>
        <dbReference type="SAM" id="Phobius"/>
    </source>
</evidence>
<protein>
    <submittedName>
        <fullName evidence="3">Uncharacterized protein</fullName>
    </submittedName>
</protein>
<feature type="transmembrane region" description="Helical" evidence="2">
    <location>
        <begin position="66"/>
        <end position="87"/>
    </location>
</feature>
<evidence type="ECO:0000313" key="3">
    <source>
        <dbReference type="EMBL" id="THU61618.1"/>
    </source>
</evidence>
<dbReference type="Proteomes" id="UP000317650">
    <property type="component" value="Chromosome 7"/>
</dbReference>
<feature type="region of interest" description="Disordered" evidence="1">
    <location>
        <begin position="1"/>
        <end position="61"/>
    </location>
</feature>
<proteinExistence type="predicted"/>
<keyword evidence="2" id="KW-1133">Transmembrane helix</keyword>
<keyword evidence="4" id="KW-1185">Reference proteome</keyword>
<accession>A0A4S8JHV8</accession>
<dbReference type="EMBL" id="PYDT01000005">
    <property type="protein sequence ID" value="THU61618.1"/>
    <property type="molecule type" value="Genomic_DNA"/>
</dbReference>
<dbReference type="PANTHER" id="PTHR37741">
    <property type="entry name" value="TRANSMEMBRANE PROTEIN"/>
    <property type="match status" value="1"/>
</dbReference>
<evidence type="ECO:0000256" key="1">
    <source>
        <dbReference type="SAM" id="MobiDB-lite"/>
    </source>
</evidence>
<dbReference type="AlphaFoldDB" id="A0A4S8JHV8"/>
<feature type="compositionally biased region" description="Basic and acidic residues" evidence="1">
    <location>
        <begin position="36"/>
        <end position="61"/>
    </location>
</feature>
<sequence length="93" mass="9669">MAGDDPTFPAANADEELNLRKPDEFPVDSVSSDVATTKELKAEEGETRARSGGADKPEKSDLGSSLMSVLVISGVVAAAVGVAFFVTKKLKEA</sequence>
<keyword evidence="2" id="KW-0812">Transmembrane</keyword>
<gene>
    <name evidence="3" type="ORF">C4D60_Mb07t25240</name>
</gene>
<evidence type="ECO:0000313" key="4">
    <source>
        <dbReference type="Proteomes" id="UP000317650"/>
    </source>
</evidence>
<dbReference type="PANTHER" id="PTHR37741:SF1">
    <property type="entry name" value="TRANSMEMBRANE PROTEIN"/>
    <property type="match status" value="1"/>
</dbReference>
<dbReference type="STRING" id="52838.A0A4S8JHV8"/>
<reference evidence="3 4" key="1">
    <citation type="journal article" date="2019" name="Nat. Plants">
        <title>Genome sequencing of Musa balbisiana reveals subgenome evolution and function divergence in polyploid bananas.</title>
        <authorList>
            <person name="Yao X."/>
        </authorList>
    </citation>
    <scope>NUCLEOTIDE SEQUENCE [LARGE SCALE GENOMIC DNA]</scope>
    <source>
        <strain evidence="4">cv. DH-PKW</strain>
        <tissue evidence="3">Leaves</tissue>
    </source>
</reference>
<name>A0A4S8JHV8_MUSBA</name>
<comment type="caution">
    <text evidence="3">The sequence shown here is derived from an EMBL/GenBank/DDBJ whole genome shotgun (WGS) entry which is preliminary data.</text>
</comment>